<organism evidence="1 2">
    <name type="scientific">Azohydromonas caseinilytica</name>
    <dbReference type="NCBI Taxonomy" id="2728836"/>
    <lineage>
        <taxon>Bacteria</taxon>
        <taxon>Pseudomonadati</taxon>
        <taxon>Pseudomonadota</taxon>
        <taxon>Betaproteobacteria</taxon>
        <taxon>Burkholderiales</taxon>
        <taxon>Sphaerotilaceae</taxon>
        <taxon>Azohydromonas</taxon>
    </lineage>
</organism>
<protein>
    <submittedName>
        <fullName evidence="1">Uncharacterized protein</fullName>
    </submittedName>
</protein>
<gene>
    <name evidence="1" type="ORF">HHL10_02435</name>
</gene>
<evidence type="ECO:0000313" key="1">
    <source>
        <dbReference type="EMBL" id="NML13837.1"/>
    </source>
</evidence>
<dbReference type="Proteomes" id="UP000574067">
    <property type="component" value="Unassembled WGS sequence"/>
</dbReference>
<name>A0A848F181_9BURK</name>
<evidence type="ECO:0000313" key="2">
    <source>
        <dbReference type="Proteomes" id="UP000574067"/>
    </source>
</evidence>
<dbReference type="EMBL" id="JABBFW010000001">
    <property type="protein sequence ID" value="NML13837.1"/>
    <property type="molecule type" value="Genomic_DNA"/>
</dbReference>
<reference evidence="1 2" key="1">
    <citation type="submission" date="2020-04" db="EMBL/GenBank/DDBJ databases">
        <title>Azohydromonas sp. isolated from soil.</title>
        <authorList>
            <person name="Dahal R.H."/>
        </authorList>
    </citation>
    <scope>NUCLEOTIDE SEQUENCE [LARGE SCALE GENOMIC DNA]</scope>
    <source>
        <strain evidence="1 2">G-1-1-14</strain>
    </source>
</reference>
<comment type="caution">
    <text evidence="1">The sequence shown here is derived from an EMBL/GenBank/DDBJ whole genome shotgun (WGS) entry which is preliminary data.</text>
</comment>
<keyword evidence="2" id="KW-1185">Reference proteome</keyword>
<dbReference type="AlphaFoldDB" id="A0A848F181"/>
<dbReference type="RefSeq" id="WP_169158719.1">
    <property type="nucleotide sequence ID" value="NZ_JABBFW010000001.1"/>
</dbReference>
<accession>A0A848F181</accession>
<proteinExistence type="predicted"/>
<sequence>MTAITVSAFRRNAPRGAVIAAEVFTRVWTGLRAMFAPAPRTFEQEVAEVRALAHSLRNEDPRLSAELMCAADRYERHYIG</sequence>